<comment type="caution">
    <text evidence="1">The sequence shown here is derived from an EMBL/GenBank/DDBJ whole genome shotgun (WGS) entry which is preliminary data.</text>
</comment>
<sequence>MRRIVTRIRVTNAIKAVIRRRWRLCRSSSTWWPQSFSVMMVVDGGGEIFWLFGRVEVERVFAEF</sequence>
<proteinExistence type="predicted"/>
<keyword evidence="2" id="KW-1185">Reference proteome</keyword>
<protein>
    <submittedName>
        <fullName evidence="1">Uncharacterized protein</fullName>
    </submittedName>
</protein>
<evidence type="ECO:0000313" key="2">
    <source>
        <dbReference type="Proteomes" id="UP000826656"/>
    </source>
</evidence>
<dbReference type="Proteomes" id="UP000826656">
    <property type="component" value="Unassembled WGS sequence"/>
</dbReference>
<reference evidence="1 2" key="1">
    <citation type="journal article" date="2021" name="bioRxiv">
        <title>Chromosome-scale and haplotype-resolved genome assembly of a tetraploid potato cultivar.</title>
        <authorList>
            <person name="Sun H."/>
            <person name="Jiao W.-B."/>
            <person name="Krause K."/>
            <person name="Campoy J.A."/>
            <person name="Goel M."/>
            <person name="Folz-Donahue K."/>
            <person name="Kukat C."/>
            <person name="Huettel B."/>
            <person name="Schneeberger K."/>
        </authorList>
    </citation>
    <scope>NUCLEOTIDE SEQUENCE [LARGE SCALE GENOMIC DNA]</scope>
    <source>
        <strain evidence="1">SolTubOtavaFocal</strain>
        <tissue evidence="1">Leaves</tissue>
    </source>
</reference>
<evidence type="ECO:0000313" key="1">
    <source>
        <dbReference type="EMBL" id="KAH0777064.1"/>
    </source>
</evidence>
<dbReference type="EMBL" id="JAIVGD010000003">
    <property type="protein sequence ID" value="KAH0777064.1"/>
    <property type="molecule type" value="Genomic_DNA"/>
</dbReference>
<gene>
    <name evidence="1" type="ORF">KY290_008475</name>
</gene>
<organism evidence="1 2">
    <name type="scientific">Solanum tuberosum</name>
    <name type="common">Potato</name>
    <dbReference type="NCBI Taxonomy" id="4113"/>
    <lineage>
        <taxon>Eukaryota</taxon>
        <taxon>Viridiplantae</taxon>
        <taxon>Streptophyta</taxon>
        <taxon>Embryophyta</taxon>
        <taxon>Tracheophyta</taxon>
        <taxon>Spermatophyta</taxon>
        <taxon>Magnoliopsida</taxon>
        <taxon>eudicotyledons</taxon>
        <taxon>Gunneridae</taxon>
        <taxon>Pentapetalae</taxon>
        <taxon>asterids</taxon>
        <taxon>lamiids</taxon>
        <taxon>Solanales</taxon>
        <taxon>Solanaceae</taxon>
        <taxon>Solanoideae</taxon>
        <taxon>Solaneae</taxon>
        <taxon>Solanum</taxon>
    </lineage>
</organism>
<name>A0ABQ7W8H9_SOLTU</name>
<accession>A0ABQ7W8H9</accession>